<reference evidence="2" key="1">
    <citation type="submission" date="2021-01" db="EMBL/GenBank/DDBJ databases">
        <authorList>
            <person name="Corre E."/>
            <person name="Pelletier E."/>
            <person name="Niang G."/>
            <person name="Scheremetjew M."/>
            <person name="Finn R."/>
            <person name="Kale V."/>
            <person name="Holt S."/>
            <person name="Cochrane G."/>
            <person name="Meng A."/>
            <person name="Brown T."/>
            <person name="Cohen L."/>
        </authorList>
    </citation>
    <scope>NUCLEOTIDE SEQUENCE</scope>
    <source>
        <strain evidence="2">B650</strain>
    </source>
</reference>
<dbReference type="EMBL" id="HBGY01031793">
    <property type="protein sequence ID" value="CAD9610657.1"/>
    <property type="molecule type" value="Transcribed_RNA"/>
</dbReference>
<gene>
    <name evidence="2" type="ORF">LDAN0321_LOCUS19842</name>
</gene>
<organism evidence="2">
    <name type="scientific">Leptocylindrus danicus</name>
    <dbReference type="NCBI Taxonomy" id="163516"/>
    <lineage>
        <taxon>Eukaryota</taxon>
        <taxon>Sar</taxon>
        <taxon>Stramenopiles</taxon>
        <taxon>Ochrophyta</taxon>
        <taxon>Bacillariophyta</taxon>
        <taxon>Coscinodiscophyceae</taxon>
        <taxon>Chaetocerotophycidae</taxon>
        <taxon>Leptocylindrales</taxon>
        <taxon>Leptocylindraceae</taxon>
        <taxon>Leptocylindrus</taxon>
    </lineage>
</organism>
<evidence type="ECO:0000313" key="2">
    <source>
        <dbReference type="EMBL" id="CAD9610657.1"/>
    </source>
</evidence>
<feature type="region of interest" description="Disordered" evidence="1">
    <location>
        <begin position="1"/>
        <end position="22"/>
    </location>
</feature>
<dbReference type="AlphaFoldDB" id="A0A7S2PNT1"/>
<protein>
    <submittedName>
        <fullName evidence="2">Uncharacterized protein</fullName>
    </submittedName>
</protein>
<evidence type="ECO:0000256" key="1">
    <source>
        <dbReference type="SAM" id="MobiDB-lite"/>
    </source>
</evidence>
<accession>A0A7S2PNT1</accession>
<feature type="region of interest" description="Disordered" evidence="1">
    <location>
        <begin position="70"/>
        <end position="93"/>
    </location>
</feature>
<proteinExistence type="predicted"/>
<sequence length="193" mass="21773">MTPNASRYSIRRRVKSEESIDSNVDDRDITSLASDIMLQNGVHTPSSSDNETITSFDRTITSDASATNHLHMDYSFPSPRSRAGNEESSPTKDILFSTTLPPFEIHKETESKTWFRKGRGDSKAKVELDEHFFRQFDVYDDDDKKTSDKKDDESACFPFSNIAKWCVSLLTFCGVVCRGTTCCSTTVRRINAS</sequence>
<name>A0A7S2PNT1_9STRA</name>